<dbReference type="Proteomes" id="UP000321734">
    <property type="component" value="Unassembled WGS sequence"/>
</dbReference>
<dbReference type="Gene3D" id="1.10.357.10">
    <property type="entry name" value="Tetracycline Repressor, domain 2"/>
    <property type="match status" value="1"/>
</dbReference>
<organism evidence="4 5">
    <name type="scientific">Gelidibacter salicanalis</name>
    <dbReference type="NCBI Taxonomy" id="291193"/>
    <lineage>
        <taxon>Bacteria</taxon>
        <taxon>Pseudomonadati</taxon>
        <taxon>Bacteroidota</taxon>
        <taxon>Flavobacteriia</taxon>
        <taxon>Flavobacteriales</taxon>
        <taxon>Flavobacteriaceae</taxon>
        <taxon>Gelidibacter</taxon>
    </lineage>
</organism>
<dbReference type="EMBL" id="VORX01000003">
    <property type="protein sequence ID" value="TXE08212.1"/>
    <property type="molecule type" value="Genomic_DNA"/>
</dbReference>
<dbReference type="GO" id="GO:0003677">
    <property type="term" value="F:DNA binding"/>
    <property type="evidence" value="ECO:0007669"/>
    <property type="project" value="UniProtKB-UniRule"/>
</dbReference>
<evidence type="ECO:0000256" key="1">
    <source>
        <dbReference type="ARBA" id="ARBA00023125"/>
    </source>
</evidence>
<dbReference type="InterPro" id="IPR009057">
    <property type="entry name" value="Homeodomain-like_sf"/>
</dbReference>
<feature type="DNA-binding region" description="H-T-H motif" evidence="2">
    <location>
        <begin position="24"/>
        <end position="43"/>
    </location>
</feature>
<protein>
    <submittedName>
        <fullName evidence="4">TetR/AcrR family transcriptional regulator</fullName>
    </submittedName>
</protein>
<reference evidence="4 5" key="1">
    <citation type="submission" date="2019-08" db="EMBL/GenBank/DDBJ databases">
        <title>Genome sequence of Gelidibacter salicanalis IC162T.</title>
        <authorList>
            <person name="Bowman J.P."/>
        </authorList>
    </citation>
    <scope>NUCLEOTIDE SEQUENCE [LARGE SCALE GENOMIC DNA]</scope>
    <source>
        <strain evidence="4 5">IC162</strain>
    </source>
</reference>
<name>A0A5C7AQS5_9FLAO</name>
<dbReference type="Pfam" id="PF00440">
    <property type="entry name" value="TetR_N"/>
    <property type="match status" value="1"/>
</dbReference>
<comment type="caution">
    <text evidence="4">The sequence shown here is derived from an EMBL/GenBank/DDBJ whole genome shotgun (WGS) entry which is preliminary data.</text>
</comment>
<proteinExistence type="predicted"/>
<dbReference type="PROSITE" id="PS50977">
    <property type="entry name" value="HTH_TETR_2"/>
    <property type="match status" value="1"/>
</dbReference>
<accession>A0A5C7AQS5</accession>
<dbReference type="OrthoDB" id="881297at2"/>
<sequence length="201" mass="23195">MTTKSDLLECSILNFTQFGSKGFTLDELASSLGISKKTIYKYFDTKEDLVSQSLSFLLDKYRVEITAIVNDATTDAIEKIILIYKKGFAYLKHFKPSFLFGIKKYYPKADKVFSDFSDELVHGTIFSLLTEAKTLGLLKEVIQIDLVCHLYFLRLDNIAFKNDNLFDLYSNDVILQHLIIVNLRGIVVDSYNNRFFYLDKE</sequence>
<evidence type="ECO:0000259" key="3">
    <source>
        <dbReference type="PROSITE" id="PS50977"/>
    </source>
</evidence>
<evidence type="ECO:0000256" key="2">
    <source>
        <dbReference type="PROSITE-ProRule" id="PRU00335"/>
    </source>
</evidence>
<dbReference type="InterPro" id="IPR001647">
    <property type="entry name" value="HTH_TetR"/>
</dbReference>
<keyword evidence="1 2" id="KW-0238">DNA-binding</keyword>
<feature type="domain" description="HTH tetR-type" evidence="3">
    <location>
        <begin position="1"/>
        <end position="61"/>
    </location>
</feature>
<dbReference type="RefSeq" id="WP_146891830.1">
    <property type="nucleotide sequence ID" value="NZ_VORX01000003.1"/>
</dbReference>
<evidence type="ECO:0000313" key="4">
    <source>
        <dbReference type="EMBL" id="TXE08212.1"/>
    </source>
</evidence>
<keyword evidence="5" id="KW-1185">Reference proteome</keyword>
<gene>
    <name evidence="4" type="ORF">ES711_06800</name>
</gene>
<dbReference type="AlphaFoldDB" id="A0A5C7AQS5"/>
<evidence type="ECO:0000313" key="5">
    <source>
        <dbReference type="Proteomes" id="UP000321734"/>
    </source>
</evidence>
<dbReference type="SUPFAM" id="SSF46689">
    <property type="entry name" value="Homeodomain-like"/>
    <property type="match status" value="1"/>
</dbReference>